<dbReference type="AlphaFoldDB" id="A0A8J6MZC2"/>
<dbReference type="EMBL" id="JACNJD010000143">
    <property type="protein sequence ID" value="MBC8176553.1"/>
    <property type="molecule type" value="Genomic_DNA"/>
</dbReference>
<gene>
    <name evidence="2" type="ORF">H8E19_04035</name>
</gene>
<dbReference type="SMART" id="SM00530">
    <property type="entry name" value="HTH_XRE"/>
    <property type="match status" value="1"/>
</dbReference>
<reference evidence="2 3" key="1">
    <citation type="submission" date="2020-08" db="EMBL/GenBank/DDBJ databases">
        <title>Bridging the membrane lipid divide: bacteria of the FCB group superphylum have the potential to synthesize archaeal ether lipids.</title>
        <authorList>
            <person name="Villanueva L."/>
            <person name="Von Meijenfeldt F.A.B."/>
            <person name="Westbye A.B."/>
            <person name="Yadav S."/>
            <person name="Hopmans E.C."/>
            <person name="Dutilh B.E."/>
            <person name="Sinninghe Damste J.S."/>
        </authorList>
    </citation>
    <scope>NUCLEOTIDE SEQUENCE [LARGE SCALE GENOMIC DNA]</scope>
    <source>
        <strain evidence="2">NIOZ-UU27</strain>
    </source>
</reference>
<dbReference type="InterPro" id="IPR001387">
    <property type="entry name" value="Cro/C1-type_HTH"/>
</dbReference>
<name>A0A8J6MZC2_9DELT</name>
<dbReference type="SUPFAM" id="SSF47413">
    <property type="entry name" value="lambda repressor-like DNA-binding domains"/>
    <property type="match status" value="1"/>
</dbReference>
<accession>A0A8J6MZC2</accession>
<protein>
    <submittedName>
        <fullName evidence="2">Helix-turn-helix domain-containing protein</fullName>
    </submittedName>
</protein>
<dbReference type="Gene3D" id="1.10.260.40">
    <property type="entry name" value="lambda repressor-like DNA-binding domains"/>
    <property type="match status" value="1"/>
</dbReference>
<feature type="domain" description="HTH cro/C1-type" evidence="1">
    <location>
        <begin position="70"/>
        <end position="124"/>
    </location>
</feature>
<dbReference type="Pfam" id="PF01381">
    <property type="entry name" value="HTH_3"/>
    <property type="match status" value="1"/>
</dbReference>
<evidence type="ECO:0000259" key="1">
    <source>
        <dbReference type="PROSITE" id="PS50943"/>
    </source>
</evidence>
<evidence type="ECO:0000313" key="3">
    <source>
        <dbReference type="Proteomes" id="UP000650524"/>
    </source>
</evidence>
<sequence length="125" mass="14213">MLELTKTQTTDEYAEIHLRKVPSDKAELVKDALEKILNLAGMHLQEMEEDDDGSYSIEEVFPDFHAGHALRGLRSREQLTQKQLAEMIGVKPSHISEMENGKRTIGKEMAKRLSKALKTGYKVFL</sequence>
<comment type="caution">
    <text evidence="2">The sequence shown here is derived from an EMBL/GenBank/DDBJ whole genome shotgun (WGS) entry which is preliminary data.</text>
</comment>
<dbReference type="Proteomes" id="UP000650524">
    <property type="component" value="Unassembled WGS sequence"/>
</dbReference>
<dbReference type="CDD" id="cd00093">
    <property type="entry name" value="HTH_XRE"/>
    <property type="match status" value="1"/>
</dbReference>
<organism evidence="2 3">
    <name type="scientific">Candidatus Desulfacyla euxinica</name>
    <dbReference type="NCBI Taxonomy" id="2841693"/>
    <lineage>
        <taxon>Bacteria</taxon>
        <taxon>Deltaproteobacteria</taxon>
        <taxon>Candidatus Desulfacyla</taxon>
    </lineage>
</organism>
<proteinExistence type="predicted"/>
<dbReference type="GO" id="GO:0003677">
    <property type="term" value="F:DNA binding"/>
    <property type="evidence" value="ECO:0007669"/>
    <property type="project" value="InterPro"/>
</dbReference>
<dbReference type="InterPro" id="IPR010982">
    <property type="entry name" value="Lambda_DNA-bd_dom_sf"/>
</dbReference>
<evidence type="ECO:0000313" key="2">
    <source>
        <dbReference type="EMBL" id="MBC8176553.1"/>
    </source>
</evidence>
<dbReference type="PROSITE" id="PS50943">
    <property type="entry name" value="HTH_CROC1"/>
    <property type="match status" value="1"/>
</dbReference>